<feature type="transmembrane region" description="Helical" evidence="1">
    <location>
        <begin position="74"/>
        <end position="96"/>
    </location>
</feature>
<gene>
    <name evidence="3" type="ORF">JO380_000478</name>
</gene>
<feature type="chain" id="PRO_5046352676" evidence="2">
    <location>
        <begin position="20"/>
        <end position="150"/>
    </location>
</feature>
<accession>A0ABU0GFG3</accession>
<name>A0ABU0GFG3_9CELL</name>
<organism evidence="3 4">
    <name type="scientific">Cellulomonas iranensis</name>
    <dbReference type="NCBI Taxonomy" id="76862"/>
    <lineage>
        <taxon>Bacteria</taxon>
        <taxon>Bacillati</taxon>
        <taxon>Actinomycetota</taxon>
        <taxon>Actinomycetes</taxon>
        <taxon>Micrococcales</taxon>
        <taxon>Cellulomonadaceae</taxon>
        <taxon>Cellulomonas</taxon>
    </lineage>
</organism>
<feature type="signal peptide" evidence="2">
    <location>
        <begin position="1"/>
        <end position="19"/>
    </location>
</feature>
<dbReference type="Proteomes" id="UP001240250">
    <property type="component" value="Unassembled WGS sequence"/>
</dbReference>
<keyword evidence="1" id="KW-0472">Membrane</keyword>
<keyword evidence="2" id="KW-0732">Signal</keyword>
<evidence type="ECO:0000313" key="4">
    <source>
        <dbReference type="Proteomes" id="UP001240250"/>
    </source>
</evidence>
<feature type="transmembrane region" description="Helical" evidence="1">
    <location>
        <begin position="102"/>
        <end position="129"/>
    </location>
</feature>
<keyword evidence="1" id="KW-1133">Transmembrane helix</keyword>
<evidence type="ECO:0000313" key="3">
    <source>
        <dbReference type="EMBL" id="MDQ0424097.1"/>
    </source>
</evidence>
<dbReference type="RefSeq" id="WP_307415733.1">
    <property type="nucleotide sequence ID" value="NZ_JAUSVM010000001.1"/>
</dbReference>
<keyword evidence="1" id="KW-0812">Transmembrane</keyword>
<keyword evidence="4" id="KW-1185">Reference proteome</keyword>
<feature type="transmembrane region" description="Helical" evidence="1">
    <location>
        <begin position="34"/>
        <end position="54"/>
    </location>
</feature>
<evidence type="ECO:0000256" key="2">
    <source>
        <dbReference type="SAM" id="SignalP"/>
    </source>
</evidence>
<dbReference type="EMBL" id="JAUSVM010000001">
    <property type="protein sequence ID" value="MDQ0424097.1"/>
    <property type="molecule type" value="Genomic_DNA"/>
</dbReference>
<reference evidence="3 4" key="1">
    <citation type="submission" date="2023-07" db="EMBL/GenBank/DDBJ databases">
        <title>Sequencing the genomes of 1000 actinobacteria strains.</title>
        <authorList>
            <person name="Klenk H.-P."/>
        </authorList>
    </citation>
    <scope>NUCLEOTIDE SEQUENCE [LARGE SCALE GENOMIC DNA]</scope>
    <source>
        <strain evidence="3 4">DSM 14785</strain>
    </source>
</reference>
<comment type="caution">
    <text evidence="3">The sequence shown here is derived from an EMBL/GenBank/DDBJ whole genome shotgun (WGS) entry which is preliminary data.</text>
</comment>
<protein>
    <submittedName>
        <fullName evidence="3">Uncharacterized membrane protein YbjE (DUF340 family)</fullName>
    </submittedName>
</protein>
<sequence>MRTAVILLVPAALALAWFAANTPAPEDRVGLGTGVRIVALAYAVHVAATFALGWPAGTLTAHLVRHRTSETAHVLAFAACGATLGVLTPLLLAALVERSSVTLALGIALVLAVVYCPVGAAVAAAARAWAGRAHRRRRRASPPVPPLPSP</sequence>
<proteinExistence type="predicted"/>
<evidence type="ECO:0000256" key="1">
    <source>
        <dbReference type="SAM" id="Phobius"/>
    </source>
</evidence>